<dbReference type="GO" id="GO:0016787">
    <property type="term" value="F:hydrolase activity"/>
    <property type="evidence" value="ECO:0007669"/>
    <property type="project" value="UniProtKB-KW"/>
</dbReference>
<dbReference type="InterPro" id="IPR050228">
    <property type="entry name" value="Carboxylesterase_BioH"/>
</dbReference>
<proteinExistence type="predicted"/>
<sequence length="255" mass="27866">MIVRFMSTACVTITLPTPKPFLMRALLLLHGALGAPAQLHQLAGAFSSRYAVHTPAFPGHAGQASEDLSMEACSRFIGDYIRQQRLEQPLVFGYSMGGYAALHRAAQEPGLIGGIVTLATKMHWTPEGAAREIRMLNPDVMEQKVPAFAEALRTLHAPLNWKEVVHNTAGLMQRLGEKPLLDNTTFAALQLPVLLLVGDRDNMVTLEETAAAARAIPGAQLGVLPATPHPIDKMDNKLLAFLLERFFNQLPFNRS</sequence>
<feature type="domain" description="AB hydrolase-1" evidence="2">
    <location>
        <begin position="26"/>
        <end position="229"/>
    </location>
</feature>
<keyword evidence="4" id="KW-1185">Reference proteome</keyword>
<gene>
    <name evidence="3" type="ORF">EPD60_08435</name>
</gene>
<keyword evidence="1" id="KW-0732">Signal</keyword>
<feature type="signal peptide" evidence="1">
    <location>
        <begin position="1"/>
        <end position="37"/>
    </location>
</feature>
<comment type="caution">
    <text evidence="3">The sequence shown here is derived from an EMBL/GenBank/DDBJ whole genome shotgun (WGS) entry which is preliminary data.</text>
</comment>
<dbReference type="OrthoDB" id="9791779at2"/>
<reference evidence="3 4" key="1">
    <citation type="submission" date="2019-03" db="EMBL/GenBank/DDBJ databases">
        <authorList>
            <person name="Kim M.K.M."/>
        </authorList>
    </citation>
    <scope>NUCLEOTIDE SEQUENCE [LARGE SCALE GENOMIC DNA]</scope>
    <source>
        <strain evidence="3 4">17J68-12</strain>
    </source>
</reference>
<accession>A0A4V2NVL8</accession>
<dbReference type="SUPFAM" id="SSF53474">
    <property type="entry name" value="alpha/beta-Hydrolases"/>
    <property type="match status" value="1"/>
</dbReference>
<evidence type="ECO:0000313" key="4">
    <source>
        <dbReference type="Proteomes" id="UP000295334"/>
    </source>
</evidence>
<dbReference type="InterPro" id="IPR029058">
    <property type="entry name" value="AB_hydrolase_fold"/>
</dbReference>
<dbReference type="Gene3D" id="3.40.50.1820">
    <property type="entry name" value="alpha/beta hydrolase"/>
    <property type="match status" value="1"/>
</dbReference>
<evidence type="ECO:0000313" key="3">
    <source>
        <dbReference type="EMBL" id="TCJ14032.1"/>
    </source>
</evidence>
<dbReference type="PANTHER" id="PTHR43194">
    <property type="entry name" value="HYDROLASE ALPHA/BETA FOLD FAMILY"/>
    <property type="match status" value="1"/>
</dbReference>
<dbReference type="AlphaFoldDB" id="A0A4V2NVL8"/>
<protein>
    <submittedName>
        <fullName evidence="3">Alpha/beta hydrolase</fullName>
    </submittedName>
</protein>
<feature type="chain" id="PRO_5021033254" evidence="1">
    <location>
        <begin position="38"/>
        <end position="255"/>
    </location>
</feature>
<dbReference type="Proteomes" id="UP000295334">
    <property type="component" value="Unassembled WGS sequence"/>
</dbReference>
<dbReference type="InterPro" id="IPR000073">
    <property type="entry name" value="AB_hydrolase_1"/>
</dbReference>
<dbReference type="PANTHER" id="PTHR43194:SF2">
    <property type="entry name" value="PEROXISOMAL MEMBRANE PROTEIN LPX1"/>
    <property type="match status" value="1"/>
</dbReference>
<dbReference type="EMBL" id="SJZI01000042">
    <property type="protein sequence ID" value="TCJ14032.1"/>
    <property type="molecule type" value="Genomic_DNA"/>
</dbReference>
<keyword evidence="3" id="KW-0378">Hydrolase</keyword>
<dbReference type="Pfam" id="PF12697">
    <property type="entry name" value="Abhydrolase_6"/>
    <property type="match status" value="1"/>
</dbReference>
<organism evidence="3 4">
    <name type="scientific">Flaviaesturariibacter flavus</name>
    <dbReference type="NCBI Taxonomy" id="2502780"/>
    <lineage>
        <taxon>Bacteria</taxon>
        <taxon>Pseudomonadati</taxon>
        <taxon>Bacteroidota</taxon>
        <taxon>Chitinophagia</taxon>
        <taxon>Chitinophagales</taxon>
        <taxon>Chitinophagaceae</taxon>
        <taxon>Flaviaestuariibacter</taxon>
    </lineage>
</organism>
<evidence type="ECO:0000256" key="1">
    <source>
        <dbReference type="SAM" id="SignalP"/>
    </source>
</evidence>
<evidence type="ECO:0000259" key="2">
    <source>
        <dbReference type="Pfam" id="PF12697"/>
    </source>
</evidence>
<name>A0A4V2NVL8_9BACT</name>